<dbReference type="PANTHER" id="PTHR33646:SF2">
    <property type="entry name" value="F20H23.8 PROTEIN"/>
    <property type="match status" value="1"/>
</dbReference>
<name>A0AAW1KT38_SAPOF</name>
<evidence type="ECO:0000313" key="4">
    <source>
        <dbReference type="Proteomes" id="UP001443914"/>
    </source>
</evidence>
<evidence type="ECO:0000259" key="2">
    <source>
        <dbReference type="Pfam" id="PF20705"/>
    </source>
</evidence>
<keyword evidence="1" id="KW-0812">Transmembrane</keyword>
<protein>
    <recommendedName>
        <fullName evidence="2">DUF6821 domain-containing protein</fullName>
    </recommendedName>
</protein>
<keyword evidence="1" id="KW-0472">Membrane</keyword>
<sequence>MDLHEWELLSDSSFSDLHQDKLVNNSTSPNSTVIDVNYYQKSSDQLKTNNLRVIPVPIKFDEETYDDQIKDQKSSSDDQEMTSKVFFKKMKENEFVDMKMDTPKSPNKGVIAQFVKKHEKDGNFDMENPITEDKLVVVEEEKKKEEDENGGVKIWKWGMTGMGAVISFGFAAAATVSFIVFCNAHKQRNVSKKQELHFQIYSHDQRFKQVVSRAKKLNEAISVMRGAPMTRAHITFGGYYESL</sequence>
<accession>A0AAW1KT38</accession>
<dbReference type="EMBL" id="JBDFQZ010000005">
    <property type="protein sequence ID" value="KAK9725656.1"/>
    <property type="molecule type" value="Genomic_DNA"/>
</dbReference>
<evidence type="ECO:0000313" key="3">
    <source>
        <dbReference type="EMBL" id="KAK9725656.1"/>
    </source>
</evidence>
<keyword evidence="4" id="KW-1185">Reference proteome</keyword>
<dbReference type="PANTHER" id="PTHR33646">
    <property type="entry name" value="GB|AAF00631.1"/>
    <property type="match status" value="1"/>
</dbReference>
<gene>
    <name evidence="3" type="ORF">RND81_05G160300</name>
</gene>
<dbReference type="AlphaFoldDB" id="A0AAW1KT38"/>
<keyword evidence="1" id="KW-1133">Transmembrane helix</keyword>
<organism evidence="3 4">
    <name type="scientific">Saponaria officinalis</name>
    <name type="common">Common soapwort</name>
    <name type="synonym">Lychnis saponaria</name>
    <dbReference type="NCBI Taxonomy" id="3572"/>
    <lineage>
        <taxon>Eukaryota</taxon>
        <taxon>Viridiplantae</taxon>
        <taxon>Streptophyta</taxon>
        <taxon>Embryophyta</taxon>
        <taxon>Tracheophyta</taxon>
        <taxon>Spermatophyta</taxon>
        <taxon>Magnoliopsida</taxon>
        <taxon>eudicotyledons</taxon>
        <taxon>Gunneridae</taxon>
        <taxon>Pentapetalae</taxon>
        <taxon>Caryophyllales</taxon>
        <taxon>Caryophyllaceae</taxon>
        <taxon>Caryophylleae</taxon>
        <taxon>Saponaria</taxon>
    </lineage>
</organism>
<proteinExistence type="predicted"/>
<dbReference type="InterPro" id="IPR045883">
    <property type="entry name" value="At4g13530-like"/>
</dbReference>
<feature type="transmembrane region" description="Helical" evidence="1">
    <location>
        <begin position="162"/>
        <end position="184"/>
    </location>
</feature>
<feature type="domain" description="DUF6821" evidence="2">
    <location>
        <begin position="78"/>
        <end position="243"/>
    </location>
</feature>
<dbReference type="Pfam" id="PF20705">
    <property type="entry name" value="DUF6821"/>
    <property type="match status" value="1"/>
</dbReference>
<reference evidence="3" key="1">
    <citation type="submission" date="2024-03" db="EMBL/GenBank/DDBJ databases">
        <title>WGS assembly of Saponaria officinalis var. Norfolk2.</title>
        <authorList>
            <person name="Jenkins J."/>
            <person name="Shu S."/>
            <person name="Grimwood J."/>
            <person name="Barry K."/>
            <person name="Goodstein D."/>
            <person name="Schmutz J."/>
            <person name="Leebens-Mack J."/>
            <person name="Osbourn A."/>
        </authorList>
    </citation>
    <scope>NUCLEOTIDE SEQUENCE [LARGE SCALE GENOMIC DNA]</scope>
    <source>
        <strain evidence="3">JIC</strain>
    </source>
</reference>
<dbReference type="InterPro" id="IPR049224">
    <property type="entry name" value="DUF6821"/>
</dbReference>
<evidence type="ECO:0000256" key="1">
    <source>
        <dbReference type="SAM" id="Phobius"/>
    </source>
</evidence>
<comment type="caution">
    <text evidence="3">The sequence shown here is derived from an EMBL/GenBank/DDBJ whole genome shotgun (WGS) entry which is preliminary data.</text>
</comment>
<dbReference type="Proteomes" id="UP001443914">
    <property type="component" value="Unassembled WGS sequence"/>
</dbReference>